<dbReference type="EMBL" id="MT774408">
    <property type="protein sequence ID" value="QOR57673.1"/>
    <property type="molecule type" value="Genomic_DNA"/>
</dbReference>
<proteinExistence type="predicted"/>
<protein>
    <submittedName>
        <fullName evidence="1">Uncharacterized protein</fullName>
    </submittedName>
</protein>
<sequence>MKHYSLAYLLPAVVMLAGVHVAAKTAYVSTDKQTEYVTTLEKIDSLSRVVLDNNDVFDIDGSDDAAALLELYVKLDKLKKLYLLGEIPANYLVVPYYEHLIAVAMK</sequence>
<accession>A0A7M1RTF3</accession>
<dbReference type="KEGG" id="vg:65131826"/>
<dbReference type="Proteomes" id="UP000594028">
    <property type="component" value="Segment"/>
</dbReference>
<reference evidence="1 2" key="1">
    <citation type="submission" date="2020-07" db="EMBL/GenBank/DDBJ databases">
        <title>Taxonomic proposal: Crassvirales, a new order of highly abundant and diverse bacterial viruses.</title>
        <authorList>
            <person name="Shkoporov A.N."/>
            <person name="Stockdale S.R."/>
            <person name="Guerin E."/>
            <person name="Ross R.P."/>
            <person name="Hill C."/>
        </authorList>
    </citation>
    <scope>NUCLEOTIDE SEQUENCE [LARGE SCALE GENOMIC DNA]</scope>
</reference>
<name>A0A7M1RTF3_9CAUD</name>
<evidence type="ECO:0000313" key="2">
    <source>
        <dbReference type="Proteomes" id="UP000594028"/>
    </source>
</evidence>
<keyword evidence="2" id="KW-1185">Reference proteome</keyword>
<evidence type="ECO:0000313" key="1">
    <source>
        <dbReference type="EMBL" id="QOR57673.1"/>
    </source>
</evidence>
<dbReference type="RefSeq" id="YP_010113313.1">
    <property type="nucleotide sequence ID" value="NC_055901.1"/>
</dbReference>
<dbReference type="GeneID" id="65131826"/>
<organism evidence="1 2">
    <name type="scientific">uncultured phage cr130_1</name>
    <dbReference type="NCBI Taxonomy" id="2772092"/>
    <lineage>
        <taxon>Viruses</taxon>
        <taxon>Duplodnaviria</taxon>
        <taxon>Heunggongvirae</taxon>
        <taxon>Uroviricota</taxon>
        <taxon>Caudoviricetes</taxon>
        <taxon>Crassvirales</taxon>
        <taxon>Suoliviridae</taxon>
        <taxon>Oafivirinae</taxon>
        <taxon>Chuhaivirus</taxon>
        <taxon>Chuhaivirus simiae</taxon>
    </lineage>
</organism>